<dbReference type="AlphaFoldDB" id="A0A1I8IYP1"/>
<feature type="transmembrane region" description="Helical" evidence="1">
    <location>
        <begin position="687"/>
        <end position="707"/>
    </location>
</feature>
<feature type="chain" id="PRO_5009321287" evidence="2">
    <location>
        <begin position="24"/>
        <end position="759"/>
    </location>
</feature>
<evidence type="ECO:0000256" key="1">
    <source>
        <dbReference type="SAM" id="Phobius"/>
    </source>
</evidence>
<evidence type="ECO:0000313" key="3">
    <source>
        <dbReference type="Proteomes" id="UP000095280"/>
    </source>
</evidence>
<name>A0A1I8IYP1_9PLAT</name>
<evidence type="ECO:0000256" key="2">
    <source>
        <dbReference type="SAM" id="SignalP"/>
    </source>
</evidence>
<reference evidence="4" key="1">
    <citation type="submission" date="2016-11" db="UniProtKB">
        <authorList>
            <consortium name="WormBaseParasite"/>
        </authorList>
    </citation>
    <scope>IDENTIFICATION</scope>
</reference>
<organism evidence="3 4">
    <name type="scientific">Macrostomum lignano</name>
    <dbReference type="NCBI Taxonomy" id="282301"/>
    <lineage>
        <taxon>Eukaryota</taxon>
        <taxon>Metazoa</taxon>
        <taxon>Spiralia</taxon>
        <taxon>Lophotrochozoa</taxon>
        <taxon>Platyhelminthes</taxon>
        <taxon>Rhabditophora</taxon>
        <taxon>Macrostomorpha</taxon>
        <taxon>Macrostomida</taxon>
        <taxon>Macrostomidae</taxon>
        <taxon>Macrostomum</taxon>
    </lineage>
</organism>
<accession>A0A1I8IYP1</accession>
<dbReference type="Proteomes" id="UP000095280">
    <property type="component" value="Unplaced"/>
</dbReference>
<sequence length="759" mass="82014">MKGQLRLMQLGFLSLLILSGVQCADLNCQCVISNSRYVTMATPLTTATTMGKTTMTDEMSTTAGGGGTATASPSTEAAVIRMNTSSQLTAAFTELAFNQSTPGFEFDNATNRFALSGREGLVAIDLLIGPSGVPCRSMPAIEQICVSSACATCNLLEYSSAAAISGVTASELSQRIVISGFVNRSTDCVGRSQFERYGDFRYLVVIPKKAPDPGKPYAFTLSISGNFSAYSCPTSRKRRGVARNIDRMILRTISRVRRKTSSGCLSPKARIRKPVTNLTSAVGDFFGITFTAEGSGTKLDRKLVVRSAAEVSNEFLRDQLTVILPGVGWSIVGLKIRSESSSDTSTPKPSFPVYAAVLISILCLLVLATVLILVLWRLKLIGGPPPRRLAYQASAGVESASSGVNSSEAIDISKWRLGGTLEAVVQMPETACHNYYGPTNEKWIGPPFRRHPPKARALRPQCLRPSALFASVANFALFFAIATYLRPCQPLQLFTAALACVDFFYRSRLSASFRMLMSLSIHKRLRGPAAAQGSSGSGGDAKRRSCCQKRCPAWWPCCSTRACSPRQQLLSAPPLLRASFPTMASGNGAELDGDSRSNSTRSVVSFLSFDSNNLVSQMWRLTCLSLLIGQTGLAARSTCATGSGERAFSQLQQLQRQRLRRHLMANATKAVAPAKHRAAHFRRARRVLLALLLGHVCWLPLVLLALLDPELVRSPRWLQRAAIHPALLSCLANPAMSRCWLCARCAKRSQPSSPADASS</sequence>
<feature type="transmembrane region" description="Helical" evidence="1">
    <location>
        <begin position="351"/>
        <end position="378"/>
    </location>
</feature>
<keyword evidence="3" id="KW-1185">Reference proteome</keyword>
<keyword evidence="1" id="KW-0812">Transmembrane</keyword>
<protein>
    <submittedName>
        <fullName evidence="4">G_PROTEIN_RECEP_F1_2 domain-containing protein</fullName>
    </submittedName>
</protein>
<feature type="transmembrane region" description="Helical" evidence="1">
    <location>
        <begin position="466"/>
        <end position="485"/>
    </location>
</feature>
<proteinExistence type="predicted"/>
<feature type="signal peptide" evidence="2">
    <location>
        <begin position="1"/>
        <end position="23"/>
    </location>
</feature>
<keyword evidence="1" id="KW-1133">Transmembrane helix</keyword>
<evidence type="ECO:0000313" key="4">
    <source>
        <dbReference type="WBParaSite" id="maker-uti_cns_0028433-snap-gene-0.2-mRNA-1"/>
    </source>
</evidence>
<dbReference type="WBParaSite" id="maker-uti_cns_0028433-snap-gene-0.2-mRNA-1">
    <property type="protein sequence ID" value="maker-uti_cns_0028433-snap-gene-0.2-mRNA-1"/>
    <property type="gene ID" value="maker-uti_cns_0028433-snap-gene-0.2"/>
</dbReference>
<keyword evidence="1" id="KW-0472">Membrane</keyword>
<feature type="transmembrane region" description="Helical" evidence="1">
    <location>
        <begin position="491"/>
        <end position="507"/>
    </location>
</feature>
<keyword evidence="2" id="KW-0732">Signal</keyword>